<dbReference type="Gene3D" id="3.40.50.300">
    <property type="entry name" value="P-loop containing nucleotide triphosphate hydrolases"/>
    <property type="match status" value="1"/>
</dbReference>
<dbReference type="RefSeq" id="WP_035577484.1">
    <property type="nucleotide sequence ID" value="NZ_ARYJ01000001.1"/>
</dbReference>
<dbReference type="PATRIC" id="fig|1280952.3.peg.404"/>
<dbReference type="AlphaFoldDB" id="A0A059FKS1"/>
<proteinExistence type="predicted"/>
<evidence type="ECO:0000313" key="5">
    <source>
        <dbReference type="Proteomes" id="UP000024816"/>
    </source>
</evidence>
<dbReference type="OrthoDB" id="8281972at2"/>
<keyword evidence="2" id="KW-0067">ATP-binding</keyword>
<reference evidence="4 5" key="1">
    <citation type="journal article" date="2014" name="Antonie Van Leeuwenhoek">
        <title>Hyphomonas beringensis sp. nov. and Hyphomonas chukchiensis sp. nov., isolated from surface seawater of the Bering Sea and Chukchi Sea.</title>
        <authorList>
            <person name="Li C."/>
            <person name="Lai Q."/>
            <person name="Li G."/>
            <person name="Dong C."/>
            <person name="Wang J."/>
            <person name="Liao Y."/>
            <person name="Shao Z."/>
        </authorList>
    </citation>
    <scope>NUCLEOTIDE SEQUENCE [LARGE SCALE GENOMIC DNA]</scope>
    <source>
        <strain evidence="4 5">VP2</strain>
    </source>
</reference>
<dbReference type="eggNOG" id="COG4963">
    <property type="taxonomic scope" value="Bacteria"/>
</dbReference>
<dbReference type="GO" id="GO:0005524">
    <property type="term" value="F:ATP binding"/>
    <property type="evidence" value="ECO:0007669"/>
    <property type="project" value="UniProtKB-KW"/>
</dbReference>
<dbReference type="SUPFAM" id="SSF52540">
    <property type="entry name" value="P-loop containing nucleoside triphosphate hydrolases"/>
    <property type="match status" value="1"/>
</dbReference>
<dbReference type="PANTHER" id="PTHR43384">
    <property type="entry name" value="SEPTUM SITE-DETERMINING PROTEIN MIND HOMOLOG, CHLOROPLASTIC-RELATED"/>
    <property type="match status" value="1"/>
</dbReference>
<accession>A0A059FKS1</accession>
<dbReference type="EMBL" id="ARYJ01000001">
    <property type="protein sequence ID" value="KCZ91270.1"/>
    <property type="molecule type" value="Genomic_DNA"/>
</dbReference>
<keyword evidence="1" id="KW-0547">Nucleotide-binding</keyword>
<dbReference type="Proteomes" id="UP000024816">
    <property type="component" value="Unassembled WGS sequence"/>
</dbReference>
<name>A0A059FKS1_9PROT</name>
<dbReference type="InterPro" id="IPR050625">
    <property type="entry name" value="ParA/MinD_ATPase"/>
</dbReference>
<dbReference type="PANTHER" id="PTHR43384:SF6">
    <property type="entry name" value="SEPTUM SITE-DETERMINING PROTEIN MIND HOMOLOG, CHLOROPLASTIC"/>
    <property type="match status" value="1"/>
</dbReference>
<sequence>MSSEKPLHESDFESDFEDVFADDPMADLVLPKEEPAADMAGESSVMVDLETPAREVEFDQPVFTAPEDGLGGDSVLPAISIQVFYERDETRLLMEVCERDRRMGRATIEAHSGGIAGAIEYMSQNPTPNLLIIESTARSAQLLSEIDMLAEHCDETVKVMVIGAINDIALYRQLVSRGVSEYVVPPFQPLQILRTISGLFADPDAPFVGKQISVVGAKGGVGASTIAHNLAWALAENTKVNTTLVDLDLSFGTTALDFNQEPTQTVADALLQPERADDAVIERLLAKASDRLSLFTAPASIGQIMDIPDESYISVIEVVRRNVPFLVLDLPHVWSRWVQRTLVASDEVIIVCQPDLASLRNGKNYIDQLKAARPNDNPPRLIINMSGVPKRPEIPVKDFGAAIGVEPEVILPFEPELFGTAANNGQMISETDAASRSAQAIDHMASLLTGRAVAAQQKSFFKKLLGK</sequence>
<evidence type="ECO:0000256" key="2">
    <source>
        <dbReference type="ARBA" id="ARBA00022840"/>
    </source>
</evidence>
<evidence type="ECO:0000259" key="3">
    <source>
        <dbReference type="Pfam" id="PF13614"/>
    </source>
</evidence>
<dbReference type="InterPro" id="IPR025669">
    <property type="entry name" value="AAA_dom"/>
</dbReference>
<dbReference type="GO" id="GO:0009898">
    <property type="term" value="C:cytoplasmic side of plasma membrane"/>
    <property type="evidence" value="ECO:0007669"/>
    <property type="project" value="TreeGrafter"/>
</dbReference>
<feature type="domain" description="AAA" evidence="3">
    <location>
        <begin position="210"/>
        <end position="370"/>
    </location>
</feature>
<dbReference type="InterPro" id="IPR027417">
    <property type="entry name" value="P-loop_NTPase"/>
</dbReference>
<keyword evidence="5" id="KW-1185">Reference proteome</keyword>
<organism evidence="4 5">
    <name type="scientific">Hyphomonas jannaschiana VP2</name>
    <dbReference type="NCBI Taxonomy" id="1280952"/>
    <lineage>
        <taxon>Bacteria</taxon>
        <taxon>Pseudomonadati</taxon>
        <taxon>Pseudomonadota</taxon>
        <taxon>Alphaproteobacteria</taxon>
        <taxon>Hyphomonadales</taxon>
        <taxon>Hyphomonadaceae</taxon>
        <taxon>Hyphomonas</taxon>
    </lineage>
</organism>
<dbReference type="GO" id="GO:0051782">
    <property type="term" value="P:negative regulation of cell division"/>
    <property type="evidence" value="ECO:0007669"/>
    <property type="project" value="TreeGrafter"/>
</dbReference>
<evidence type="ECO:0000313" key="4">
    <source>
        <dbReference type="EMBL" id="KCZ91270.1"/>
    </source>
</evidence>
<dbReference type="GO" id="GO:0016887">
    <property type="term" value="F:ATP hydrolysis activity"/>
    <property type="evidence" value="ECO:0007669"/>
    <property type="project" value="TreeGrafter"/>
</dbReference>
<dbReference type="Pfam" id="PF13614">
    <property type="entry name" value="AAA_31"/>
    <property type="match status" value="1"/>
</dbReference>
<comment type="caution">
    <text evidence="4">The sequence shown here is derived from an EMBL/GenBank/DDBJ whole genome shotgun (WGS) entry which is preliminary data.</text>
</comment>
<dbReference type="STRING" id="1280952.HJA_01990"/>
<dbReference type="GO" id="GO:0005829">
    <property type="term" value="C:cytosol"/>
    <property type="evidence" value="ECO:0007669"/>
    <property type="project" value="TreeGrafter"/>
</dbReference>
<dbReference type="Gene3D" id="3.40.50.2300">
    <property type="match status" value="1"/>
</dbReference>
<gene>
    <name evidence="4" type="ORF">HJA_01990</name>
</gene>
<evidence type="ECO:0000256" key="1">
    <source>
        <dbReference type="ARBA" id="ARBA00022741"/>
    </source>
</evidence>
<protein>
    <submittedName>
        <fullName evidence="4">Pilus assembly protein CpaE</fullName>
    </submittedName>
</protein>